<dbReference type="EMBL" id="CP133548">
    <property type="protein sequence ID" value="WMS87655.1"/>
    <property type="molecule type" value="Genomic_DNA"/>
</dbReference>
<evidence type="ECO:0000313" key="3">
    <source>
        <dbReference type="Proteomes" id="UP001239782"/>
    </source>
</evidence>
<organism evidence="2 3">
    <name type="scientific">Pleionea litopenaei</name>
    <dbReference type="NCBI Taxonomy" id="3070815"/>
    <lineage>
        <taxon>Bacteria</taxon>
        <taxon>Pseudomonadati</taxon>
        <taxon>Pseudomonadota</taxon>
        <taxon>Gammaproteobacteria</taxon>
        <taxon>Oceanospirillales</taxon>
        <taxon>Pleioneaceae</taxon>
        <taxon>Pleionea</taxon>
    </lineage>
</organism>
<name>A0AA51X812_9GAMM</name>
<proteinExistence type="predicted"/>
<dbReference type="RefSeq" id="WP_309202797.1">
    <property type="nucleotide sequence ID" value="NZ_CP133548.1"/>
</dbReference>
<protein>
    <submittedName>
        <fullName evidence="2">Flagellar protein FlaG</fullName>
    </submittedName>
</protein>
<feature type="compositionally biased region" description="Basic and acidic residues" evidence="1">
    <location>
        <begin position="50"/>
        <end position="71"/>
    </location>
</feature>
<keyword evidence="2" id="KW-0282">Flagellum</keyword>
<accession>A0AA51X812</accession>
<dbReference type="PANTHER" id="PTHR37166">
    <property type="entry name" value="PROTEIN FLAG"/>
    <property type="match status" value="1"/>
</dbReference>
<dbReference type="Pfam" id="PF03646">
    <property type="entry name" value="FlaG"/>
    <property type="match status" value="1"/>
</dbReference>
<dbReference type="KEGG" id="plei:Q9312_01720"/>
<evidence type="ECO:0000256" key="1">
    <source>
        <dbReference type="SAM" id="MobiDB-lite"/>
    </source>
</evidence>
<keyword evidence="3" id="KW-1185">Reference proteome</keyword>
<dbReference type="Proteomes" id="UP001239782">
    <property type="component" value="Chromosome"/>
</dbReference>
<dbReference type="PANTHER" id="PTHR37166:SF1">
    <property type="entry name" value="PROTEIN FLAG"/>
    <property type="match status" value="1"/>
</dbReference>
<dbReference type="Gene3D" id="3.30.160.170">
    <property type="entry name" value="FlaG-like"/>
    <property type="match status" value="1"/>
</dbReference>
<dbReference type="AlphaFoldDB" id="A0AA51X812"/>
<dbReference type="InterPro" id="IPR035924">
    <property type="entry name" value="FlaG-like_sf"/>
</dbReference>
<feature type="compositionally biased region" description="Polar residues" evidence="1">
    <location>
        <begin position="1"/>
        <end position="28"/>
    </location>
</feature>
<gene>
    <name evidence="2" type="ORF">Q9312_01720</name>
</gene>
<dbReference type="InterPro" id="IPR005186">
    <property type="entry name" value="FlaG"/>
</dbReference>
<sequence length="150" mass="16319">MAINPLSGNFQSLDVASGQSLPPKTSTAADGLSKSDAVPAQPSNNVAKLKPSDETKAGAPESQRDTKETAAELQQKLDELTQSASNIQRSLRFQVDEFTGSTVIKVFDRKTDELIRQIPSEDMLTLSKRLKELNESESETSTGILIRQEV</sequence>
<feature type="region of interest" description="Disordered" evidence="1">
    <location>
        <begin position="1"/>
        <end position="71"/>
    </location>
</feature>
<evidence type="ECO:0000313" key="2">
    <source>
        <dbReference type="EMBL" id="WMS87655.1"/>
    </source>
</evidence>
<keyword evidence="2" id="KW-0966">Cell projection</keyword>
<reference evidence="2 3" key="1">
    <citation type="submission" date="2023-08" db="EMBL/GenBank/DDBJ databases">
        <title>Pleionea litopenaei sp. nov., isolated from stomach of juvenile Litopenaeus vannamei.</title>
        <authorList>
            <person name="Rho A.M."/>
            <person name="Hwang C.Y."/>
        </authorList>
    </citation>
    <scope>NUCLEOTIDE SEQUENCE [LARGE SCALE GENOMIC DNA]</scope>
    <source>
        <strain evidence="2 3">HL-JVS1</strain>
    </source>
</reference>
<dbReference type="SUPFAM" id="SSF160214">
    <property type="entry name" value="FlaG-like"/>
    <property type="match status" value="1"/>
</dbReference>
<keyword evidence="2" id="KW-0969">Cilium</keyword>